<comment type="caution">
    <text evidence="12">The sequence shown here is derived from an EMBL/GenBank/DDBJ whole genome shotgun (WGS) entry which is preliminary data.</text>
</comment>
<keyword evidence="13" id="KW-1185">Reference proteome</keyword>
<evidence type="ECO:0000256" key="5">
    <source>
        <dbReference type="ARBA" id="ARBA00022475"/>
    </source>
</evidence>
<evidence type="ECO:0000256" key="8">
    <source>
        <dbReference type="ARBA" id="ARBA00022989"/>
    </source>
</evidence>
<dbReference type="GO" id="GO:0005886">
    <property type="term" value="C:plasma membrane"/>
    <property type="evidence" value="ECO:0007669"/>
    <property type="project" value="UniProtKB-SubCell"/>
</dbReference>
<evidence type="ECO:0000256" key="1">
    <source>
        <dbReference type="ARBA" id="ARBA00004162"/>
    </source>
</evidence>
<evidence type="ECO:0000256" key="6">
    <source>
        <dbReference type="ARBA" id="ARBA00022692"/>
    </source>
</evidence>
<dbReference type="Pfam" id="PF02699">
    <property type="entry name" value="YajC"/>
    <property type="match status" value="1"/>
</dbReference>
<keyword evidence="7" id="KW-0653">Protein transport</keyword>
<dbReference type="AlphaFoldDB" id="A0A4V6NZ37"/>
<keyword evidence="6 11" id="KW-0812">Transmembrane</keyword>
<dbReference type="PRINTS" id="PR01853">
    <property type="entry name" value="YAJCTRNLCASE"/>
</dbReference>
<keyword evidence="10 11" id="KW-0472">Membrane</keyword>
<keyword evidence="4" id="KW-0813">Transport</keyword>
<evidence type="ECO:0000313" key="12">
    <source>
        <dbReference type="EMBL" id="TCS87808.1"/>
    </source>
</evidence>
<dbReference type="Proteomes" id="UP000295807">
    <property type="component" value="Unassembled WGS sequence"/>
</dbReference>
<keyword evidence="5" id="KW-1003">Cell membrane</keyword>
<sequence length="112" mass="12546">MNTLFATIILLQAEGAGGMGWQNLLMIALIGVVFYFFMIRPQTKRMKEHKKLIENLQKGDRVVTTGGIFGKIAEIAGDHFLLEIAPNVRIRVQKNAISMEGSKSLNKEEEVK</sequence>
<dbReference type="PANTHER" id="PTHR33909:SF1">
    <property type="entry name" value="SEC TRANSLOCON ACCESSORY COMPLEX SUBUNIT YAJC"/>
    <property type="match status" value="1"/>
</dbReference>
<evidence type="ECO:0000256" key="10">
    <source>
        <dbReference type="ARBA" id="ARBA00023136"/>
    </source>
</evidence>
<dbReference type="RefSeq" id="WP_132128895.1">
    <property type="nucleotide sequence ID" value="NZ_CP042432.1"/>
</dbReference>
<dbReference type="InterPro" id="IPR003849">
    <property type="entry name" value="Preprotein_translocase_YajC"/>
</dbReference>
<feature type="transmembrane region" description="Helical" evidence="11">
    <location>
        <begin position="25"/>
        <end position="41"/>
    </location>
</feature>
<gene>
    <name evidence="12" type="ORF">EDD80_104158</name>
</gene>
<keyword evidence="8 11" id="KW-1133">Transmembrane helix</keyword>
<reference evidence="12 13" key="1">
    <citation type="submission" date="2019-03" db="EMBL/GenBank/DDBJ databases">
        <title>Genomic Encyclopedia of Type Strains, Phase IV (KMG-IV): sequencing the most valuable type-strain genomes for metagenomic binning, comparative biology and taxonomic classification.</title>
        <authorList>
            <person name="Goeker M."/>
        </authorList>
    </citation>
    <scope>NUCLEOTIDE SEQUENCE [LARGE SCALE GENOMIC DNA]</scope>
    <source>
        <strain evidence="12 13">DSM 21100</strain>
    </source>
</reference>
<comment type="similarity">
    <text evidence="2">Belongs to the YajC family.</text>
</comment>
<evidence type="ECO:0000256" key="4">
    <source>
        <dbReference type="ARBA" id="ARBA00022448"/>
    </source>
</evidence>
<protein>
    <recommendedName>
        <fullName evidence="3">Sec translocon accessory complex subunit YajC</fullName>
    </recommendedName>
</protein>
<evidence type="ECO:0000313" key="13">
    <source>
        <dbReference type="Proteomes" id="UP000295807"/>
    </source>
</evidence>
<dbReference type="PANTHER" id="PTHR33909">
    <property type="entry name" value="SEC TRANSLOCON ACCESSORY COMPLEX SUBUNIT YAJC"/>
    <property type="match status" value="1"/>
</dbReference>
<comment type="subcellular location">
    <subcellularLocation>
        <location evidence="1">Cell membrane</location>
        <topology evidence="1">Single-pass membrane protein</topology>
    </subcellularLocation>
</comment>
<evidence type="ECO:0000256" key="9">
    <source>
        <dbReference type="ARBA" id="ARBA00023010"/>
    </source>
</evidence>
<evidence type="ECO:0000256" key="3">
    <source>
        <dbReference type="ARBA" id="ARBA00014962"/>
    </source>
</evidence>
<dbReference type="OrthoDB" id="9800132at2"/>
<dbReference type="NCBIfam" id="TIGR00739">
    <property type="entry name" value="yajC"/>
    <property type="match status" value="1"/>
</dbReference>
<dbReference type="GO" id="GO:0015031">
    <property type="term" value="P:protein transport"/>
    <property type="evidence" value="ECO:0007669"/>
    <property type="project" value="UniProtKB-KW"/>
</dbReference>
<keyword evidence="9" id="KW-0811">Translocation</keyword>
<evidence type="ECO:0000256" key="11">
    <source>
        <dbReference type="SAM" id="Phobius"/>
    </source>
</evidence>
<name>A0A4V6NZ37_9SPHI</name>
<dbReference type="EMBL" id="SMAD01000004">
    <property type="protein sequence ID" value="TCS87808.1"/>
    <property type="molecule type" value="Genomic_DNA"/>
</dbReference>
<evidence type="ECO:0000256" key="7">
    <source>
        <dbReference type="ARBA" id="ARBA00022927"/>
    </source>
</evidence>
<proteinExistence type="inferred from homology"/>
<accession>A0A4V6NZ37</accession>
<dbReference type="SMART" id="SM01323">
    <property type="entry name" value="YajC"/>
    <property type="match status" value="1"/>
</dbReference>
<organism evidence="12 13">
    <name type="scientific">Anseongella ginsenosidimutans</name>
    <dbReference type="NCBI Taxonomy" id="496056"/>
    <lineage>
        <taxon>Bacteria</taxon>
        <taxon>Pseudomonadati</taxon>
        <taxon>Bacteroidota</taxon>
        <taxon>Sphingobacteriia</taxon>
        <taxon>Sphingobacteriales</taxon>
        <taxon>Sphingobacteriaceae</taxon>
        <taxon>Anseongella</taxon>
    </lineage>
</organism>
<evidence type="ECO:0000256" key="2">
    <source>
        <dbReference type="ARBA" id="ARBA00006742"/>
    </source>
</evidence>